<name>A0A484K5E2_9ASTE</name>
<proteinExistence type="predicted"/>
<evidence type="ECO:0000313" key="1">
    <source>
        <dbReference type="EMBL" id="VFQ61131.1"/>
    </source>
</evidence>
<gene>
    <name evidence="1" type="ORF">CCAM_LOCUS2907</name>
</gene>
<dbReference type="AlphaFoldDB" id="A0A484K5E2"/>
<protein>
    <submittedName>
        <fullName evidence="1">Uncharacterized protein</fullName>
    </submittedName>
</protein>
<accession>A0A484K5E2</accession>
<keyword evidence="2" id="KW-1185">Reference proteome</keyword>
<evidence type="ECO:0000313" key="2">
    <source>
        <dbReference type="Proteomes" id="UP000595140"/>
    </source>
</evidence>
<sequence>RILISSSLDGEIHFAPGRSRKKIGRGKRKR</sequence>
<dbReference type="EMBL" id="OOIL02000148">
    <property type="protein sequence ID" value="VFQ61131.1"/>
    <property type="molecule type" value="Genomic_DNA"/>
</dbReference>
<reference evidence="1 2" key="1">
    <citation type="submission" date="2018-04" db="EMBL/GenBank/DDBJ databases">
        <authorList>
            <person name="Vogel A."/>
        </authorList>
    </citation>
    <scope>NUCLEOTIDE SEQUENCE [LARGE SCALE GENOMIC DNA]</scope>
</reference>
<organism evidence="1 2">
    <name type="scientific">Cuscuta campestris</name>
    <dbReference type="NCBI Taxonomy" id="132261"/>
    <lineage>
        <taxon>Eukaryota</taxon>
        <taxon>Viridiplantae</taxon>
        <taxon>Streptophyta</taxon>
        <taxon>Embryophyta</taxon>
        <taxon>Tracheophyta</taxon>
        <taxon>Spermatophyta</taxon>
        <taxon>Magnoliopsida</taxon>
        <taxon>eudicotyledons</taxon>
        <taxon>Gunneridae</taxon>
        <taxon>Pentapetalae</taxon>
        <taxon>asterids</taxon>
        <taxon>lamiids</taxon>
        <taxon>Solanales</taxon>
        <taxon>Convolvulaceae</taxon>
        <taxon>Cuscuteae</taxon>
        <taxon>Cuscuta</taxon>
        <taxon>Cuscuta subgen. Grammica</taxon>
        <taxon>Cuscuta sect. Cleistogrammica</taxon>
    </lineage>
</organism>
<feature type="non-terminal residue" evidence="1">
    <location>
        <position position="1"/>
    </location>
</feature>
<dbReference type="Proteomes" id="UP000595140">
    <property type="component" value="Unassembled WGS sequence"/>
</dbReference>